<feature type="transmembrane region" description="Helical" evidence="1">
    <location>
        <begin position="43"/>
        <end position="65"/>
    </location>
</feature>
<organism evidence="2 3">
    <name type="scientific">Citrobacter pasteurii</name>
    <dbReference type="NCBI Taxonomy" id="1563222"/>
    <lineage>
        <taxon>Bacteria</taxon>
        <taxon>Pseudomonadati</taxon>
        <taxon>Pseudomonadota</taxon>
        <taxon>Gammaproteobacteria</taxon>
        <taxon>Enterobacterales</taxon>
        <taxon>Enterobacteriaceae</taxon>
        <taxon>Citrobacter</taxon>
    </lineage>
</organism>
<gene>
    <name evidence="2" type="ORF">DXF85_02805</name>
</gene>
<name>A0A6N6K9G4_9ENTR</name>
<dbReference type="EMBL" id="QRDC01000002">
    <property type="protein sequence ID" value="KAA1280226.1"/>
    <property type="molecule type" value="Genomic_DNA"/>
</dbReference>
<evidence type="ECO:0000313" key="2">
    <source>
        <dbReference type="EMBL" id="KAA1280226.1"/>
    </source>
</evidence>
<sequence length="106" mass="11578">MTMPWKNEPSVISIYIALGMTLLGTIASYAYRVLSGDRFSWRTLCLQIIVSMFAGLLMALIANYYGWPVELTGSCCGLAGWAGQAFIKALENRFLNKVSGDGASNE</sequence>
<protein>
    <submittedName>
        <fullName evidence="2">Holin</fullName>
    </submittedName>
</protein>
<dbReference type="Pfam" id="PF16083">
    <property type="entry name" value="Phage_holin_3_3"/>
    <property type="match status" value="1"/>
</dbReference>
<evidence type="ECO:0000256" key="1">
    <source>
        <dbReference type="SAM" id="Phobius"/>
    </source>
</evidence>
<dbReference type="RefSeq" id="WP_149691276.1">
    <property type="nucleotide sequence ID" value="NZ_QRDC01000002.1"/>
</dbReference>
<evidence type="ECO:0000313" key="3">
    <source>
        <dbReference type="Proteomes" id="UP000468420"/>
    </source>
</evidence>
<keyword evidence="1" id="KW-0812">Transmembrane</keyword>
<accession>A0A6N6K9G4</accession>
<comment type="caution">
    <text evidence="2">The sequence shown here is derived from an EMBL/GenBank/DDBJ whole genome shotgun (WGS) entry which is preliminary data.</text>
</comment>
<proteinExistence type="predicted"/>
<dbReference type="AlphaFoldDB" id="A0A6N6K9G4"/>
<keyword evidence="1" id="KW-1133">Transmembrane helix</keyword>
<dbReference type="Proteomes" id="UP000468420">
    <property type="component" value="Unassembled WGS sequence"/>
</dbReference>
<feature type="transmembrane region" description="Helical" evidence="1">
    <location>
        <begin position="12"/>
        <end position="31"/>
    </location>
</feature>
<dbReference type="InterPro" id="IPR032126">
    <property type="entry name" value="LydA_holin"/>
</dbReference>
<reference evidence="2 3" key="1">
    <citation type="submission" date="2018-08" db="EMBL/GenBank/DDBJ databases">
        <title>Complete genomic analysis of a Citrobacter pasteurii isolated from cockles (Cerastoderma edule) containing a new chromosomic qnrB allele.</title>
        <authorList>
            <person name="Rodrigues A."/>
            <person name="Baptista T."/>
            <person name="Quesada A."/>
            <person name="Campos M.J."/>
        </authorList>
    </citation>
    <scope>NUCLEOTIDE SEQUENCE [LARGE SCALE GENOMIC DNA]</scope>
    <source>
        <strain evidence="2 3">BA18</strain>
    </source>
</reference>
<keyword evidence="1" id="KW-0472">Membrane</keyword>